<accession>A0ABR2B3J4</accession>
<comment type="caution">
    <text evidence="1">The sequence shown here is derived from an EMBL/GenBank/DDBJ whole genome shotgun (WGS) entry which is preliminary data.</text>
</comment>
<sequence>MPTHSNGQLLLWLIPYGSKLTQAEAEAKKQRLLGNQLPLQHSHELGLKSLNLCPAAEAVSNFLHSSA</sequence>
<protein>
    <submittedName>
        <fullName evidence="1">Uncharacterized protein</fullName>
    </submittedName>
</protein>
<gene>
    <name evidence="1" type="ORF">V6N12_011329</name>
</gene>
<evidence type="ECO:0000313" key="2">
    <source>
        <dbReference type="Proteomes" id="UP001472677"/>
    </source>
</evidence>
<name>A0ABR2B3J4_9ROSI</name>
<proteinExistence type="predicted"/>
<organism evidence="1 2">
    <name type="scientific">Hibiscus sabdariffa</name>
    <name type="common">roselle</name>
    <dbReference type="NCBI Taxonomy" id="183260"/>
    <lineage>
        <taxon>Eukaryota</taxon>
        <taxon>Viridiplantae</taxon>
        <taxon>Streptophyta</taxon>
        <taxon>Embryophyta</taxon>
        <taxon>Tracheophyta</taxon>
        <taxon>Spermatophyta</taxon>
        <taxon>Magnoliopsida</taxon>
        <taxon>eudicotyledons</taxon>
        <taxon>Gunneridae</taxon>
        <taxon>Pentapetalae</taxon>
        <taxon>rosids</taxon>
        <taxon>malvids</taxon>
        <taxon>Malvales</taxon>
        <taxon>Malvaceae</taxon>
        <taxon>Malvoideae</taxon>
        <taxon>Hibiscus</taxon>
    </lineage>
</organism>
<evidence type="ECO:0000313" key="1">
    <source>
        <dbReference type="EMBL" id="KAK8501088.1"/>
    </source>
</evidence>
<dbReference type="EMBL" id="JBBPBM010000197">
    <property type="protein sequence ID" value="KAK8501088.1"/>
    <property type="molecule type" value="Genomic_DNA"/>
</dbReference>
<reference evidence="1 2" key="1">
    <citation type="journal article" date="2024" name="G3 (Bethesda)">
        <title>Genome assembly of Hibiscus sabdariffa L. provides insights into metabolisms of medicinal natural products.</title>
        <authorList>
            <person name="Kim T."/>
        </authorList>
    </citation>
    <scope>NUCLEOTIDE SEQUENCE [LARGE SCALE GENOMIC DNA]</scope>
    <source>
        <strain evidence="1">TK-2024</strain>
        <tissue evidence="1">Old leaves</tissue>
    </source>
</reference>
<keyword evidence="2" id="KW-1185">Reference proteome</keyword>
<dbReference type="Proteomes" id="UP001472677">
    <property type="component" value="Unassembled WGS sequence"/>
</dbReference>